<evidence type="ECO:0000313" key="2">
    <source>
        <dbReference type="Proteomes" id="UP000598271"/>
    </source>
</evidence>
<sequence length="62" mass="6898">MVPVHSANGGFDFNRELIPKVRLAVAALGLTSVEDIKAIYQEQFPVIFTPLMNGYHRLSLLV</sequence>
<proteinExistence type="predicted"/>
<comment type="caution">
    <text evidence="1">The sequence shown here is derived from an EMBL/GenBank/DDBJ whole genome shotgun (WGS) entry which is preliminary data.</text>
</comment>
<reference evidence="1 2" key="1">
    <citation type="journal article" date="2014" name="Int. J. Syst. Evol. Microbiol.">
        <title>Complete genome sequence of Corynebacterium casei LMG S-19264T (=DSM 44701T), isolated from a smear-ripened cheese.</title>
        <authorList>
            <consortium name="US DOE Joint Genome Institute (JGI-PGF)"/>
            <person name="Walter F."/>
            <person name="Albersmeier A."/>
            <person name="Kalinowski J."/>
            <person name="Ruckert C."/>
        </authorList>
    </citation>
    <scope>NUCLEOTIDE SEQUENCE [LARGE SCALE GENOMIC DNA]</scope>
    <source>
        <strain evidence="1 2">KCTC 12866</strain>
    </source>
</reference>
<gene>
    <name evidence="1" type="ORF">GCM10007390_47910</name>
</gene>
<protein>
    <submittedName>
        <fullName evidence="1">Uncharacterized protein</fullName>
    </submittedName>
</protein>
<dbReference type="AlphaFoldDB" id="A0A8J3D875"/>
<keyword evidence="2" id="KW-1185">Reference proteome</keyword>
<accession>A0A8J3D875</accession>
<dbReference type="EMBL" id="BMXF01000007">
    <property type="protein sequence ID" value="GHB86676.1"/>
    <property type="molecule type" value="Genomic_DNA"/>
</dbReference>
<dbReference type="Proteomes" id="UP000598271">
    <property type="component" value="Unassembled WGS sequence"/>
</dbReference>
<name>A0A8J3D875_9BACT</name>
<organism evidence="1 2">
    <name type="scientific">Persicitalea jodogahamensis</name>
    <dbReference type="NCBI Taxonomy" id="402147"/>
    <lineage>
        <taxon>Bacteria</taxon>
        <taxon>Pseudomonadati</taxon>
        <taxon>Bacteroidota</taxon>
        <taxon>Cytophagia</taxon>
        <taxon>Cytophagales</taxon>
        <taxon>Spirosomataceae</taxon>
        <taxon>Persicitalea</taxon>
    </lineage>
</organism>
<evidence type="ECO:0000313" key="1">
    <source>
        <dbReference type="EMBL" id="GHB86676.1"/>
    </source>
</evidence>